<accession>X1GCQ4</accession>
<dbReference type="EMBL" id="BARU01015019">
    <property type="protein sequence ID" value="GAH39384.1"/>
    <property type="molecule type" value="Genomic_DNA"/>
</dbReference>
<feature type="non-terminal residue" evidence="1">
    <location>
        <position position="125"/>
    </location>
</feature>
<gene>
    <name evidence="1" type="ORF">S03H2_26128</name>
</gene>
<proteinExistence type="predicted"/>
<evidence type="ECO:0000313" key="1">
    <source>
        <dbReference type="EMBL" id="GAH39384.1"/>
    </source>
</evidence>
<reference evidence="1" key="1">
    <citation type="journal article" date="2014" name="Front. Microbiol.">
        <title>High frequency of phylogenetically diverse reductive dehalogenase-homologous genes in deep subseafloor sedimentary metagenomes.</title>
        <authorList>
            <person name="Kawai M."/>
            <person name="Futagami T."/>
            <person name="Toyoda A."/>
            <person name="Takaki Y."/>
            <person name="Nishi S."/>
            <person name="Hori S."/>
            <person name="Arai W."/>
            <person name="Tsubouchi T."/>
            <person name="Morono Y."/>
            <person name="Uchiyama I."/>
            <person name="Ito T."/>
            <person name="Fujiyama A."/>
            <person name="Inagaki F."/>
            <person name="Takami H."/>
        </authorList>
    </citation>
    <scope>NUCLEOTIDE SEQUENCE</scope>
    <source>
        <strain evidence="1">Expedition CK06-06</strain>
    </source>
</reference>
<name>X1GCQ4_9ZZZZ</name>
<organism evidence="1">
    <name type="scientific">marine sediment metagenome</name>
    <dbReference type="NCBI Taxonomy" id="412755"/>
    <lineage>
        <taxon>unclassified sequences</taxon>
        <taxon>metagenomes</taxon>
        <taxon>ecological metagenomes</taxon>
    </lineage>
</organism>
<protein>
    <submittedName>
        <fullName evidence="1">Uncharacterized protein</fullName>
    </submittedName>
</protein>
<feature type="non-terminal residue" evidence="1">
    <location>
        <position position="1"/>
    </location>
</feature>
<comment type="caution">
    <text evidence="1">The sequence shown here is derived from an EMBL/GenBank/DDBJ whole genome shotgun (WGS) entry which is preliminary data.</text>
</comment>
<dbReference type="AlphaFoldDB" id="X1GCQ4"/>
<sequence>LDQIRKEEKRKRREEIVQKELDIANEIIKDLKYNEGILKLKKVIKKLEKLKQDKLVKQMNKQIEVLENASQVPIITTSELERDENINKFELAYRALDNAQISLSNNLFMKAITELNEAIFNLKET</sequence>